<keyword evidence="2" id="KW-0689">Ribosomal protein</keyword>
<name>A0A2H0BSM9_9BACT</name>
<dbReference type="AlphaFoldDB" id="A0A2H0BSM9"/>
<accession>A0A2H0BSM9</accession>
<dbReference type="Proteomes" id="UP000231581">
    <property type="component" value="Unassembled WGS sequence"/>
</dbReference>
<evidence type="ECO:0000256" key="1">
    <source>
        <dbReference type="SAM" id="MobiDB-lite"/>
    </source>
</evidence>
<gene>
    <name evidence="2" type="ORF">COX00_02250</name>
</gene>
<dbReference type="EMBL" id="PCSZ01000046">
    <property type="protein sequence ID" value="PIP60624.1"/>
    <property type="molecule type" value="Genomic_DNA"/>
</dbReference>
<comment type="caution">
    <text evidence="2">The sequence shown here is derived from an EMBL/GenBank/DDBJ whole genome shotgun (WGS) entry which is preliminary data.</text>
</comment>
<dbReference type="GO" id="GO:0005840">
    <property type="term" value="C:ribosome"/>
    <property type="evidence" value="ECO:0007669"/>
    <property type="project" value="UniProtKB-KW"/>
</dbReference>
<reference evidence="2 3" key="1">
    <citation type="submission" date="2017-09" db="EMBL/GenBank/DDBJ databases">
        <title>Depth-based differentiation of microbial function through sediment-hosted aquifers and enrichment of novel symbionts in the deep terrestrial subsurface.</title>
        <authorList>
            <person name="Probst A.J."/>
            <person name="Ladd B."/>
            <person name="Jarett J.K."/>
            <person name="Geller-Mcgrath D.E."/>
            <person name="Sieber C.M."/>
            <person name="Emerson J.B."/>
            <person name="Anantharaman K."/>
            <person name="Thomas B.C."/>
            <person name="Malmstrom R."/>
            <person name="Stieglmeier M."/>
            <person name="Klingl A."/>
            <person name="Woyke T."/>
            <person name="Ryan C.M."/>
            <person name="Banfield J.F."/>
        </authorList>
    </citation>
    <scope>NUCLEOTIDE SEQUENCE [LARGE SCALE GENOMIC DNA]</scope>
    <source>
        <strain evidence="2">CG22_combo_CG10-13_8_21_14_all_47_17</strain>
    </source>
</reference>
<organism evidence="2 3">
    <name type="scientific">Candidatus Uhrbacteria bacterium CG22_combo_CG10-13_8_21_14_all_47_17</name>
    <dbReference type="NCBI Taxonomy" id="1975041"/>
    <lineage>
        <taxon>Bacteria</taxon>
        <taxon>Candidatus Uhriibacteriota</taxon>
    </lineage>
</organism>
<sequence length="81" mass="10120">MIEVKRKKNESFDSLLRRFSRRFQSSGKQIESKRRRFREPEASKNKRRESALRRVTKGEQYDYLLKTGQLKEEPRRRYRRR</sequence>
<feature type="region of interest" description="Disordered" evidence="1">
    <location>
        <begin position="23"/>
        <end position="53"/>
    </location>
</feature>
<evidence type="ECO:0000313" key="3">
    <source>
        <dbReference type="Proteomes" id="UP000231581"/>
    </source>
</evidence>
<protein>
    <submittedName>
        <fullName evidence="2">30S ribosomal protein S21</fullName>
    </submittedName>
</protein>
<proteinExistence type="predicted"/>
<evidence type="ECO:0000313" key="2">
    <source>
        <dbReference type="EMBL" id="PIP60624.1"/>
    </source>
</evidence>
<feature type="compositionally biased region" description="Basic and acidic residues" evidence="1">
    <location>
        <begin position="38"/>
        <end position="53"/>
    </location>
</feature>
<keyword evidence="2" id="KW-0687">Ribonucleoprotein</keyword>